<dbReference type="Pfam" id="PF03120">
    <property type="entry name" value="OB_DNA_ligase"/>
    <property type="match status" value="1"/>
</dbReference>
<dbReference type="Gene3D" id="2.40.50.140">
    <property type="entry name" value="Nucleic acid-binding proteins"/>
    <property type="match status" value="1"/>
</dbReference>
<dbReference type="AlphaFoldDB" id="A0A895XNQ2"/>
<dbReference type="CDD" id="cd00114">
    <property type="entry name" value="LIGANc"/>
    <property type="match status" value="1"/>
</dbReference>
<evidence type="ECO:0000313" key="17">
    <source>
        <dbReference type="EMBL" id="QSB06984.1"/>
    </source>
</evidence>
<evidence type="ECO:0000313" key="18">
    <source>
        <dbReference type="Proteomes" id="UP000662939"/>
    </source>
</evidence>
<evidence type="ECO:0000256" key="10">
    <source>
        <dbReference type="ARBA" id="ARBA00023027"/>
    </source>
</evidence>
<feature type="binding site" evidence="14">
    <location>
        <position position="143"/>
    </location>
    <ligand>
        <name>NAD(+)</name>
        <dbReference type="ChEBI" id="CHEBI:57540"/>
    </ligand>
</feature>
<dbReference type="KEGG" id="nav:JQS30_06505"/>
<dbReference type="Gene3D" id="1.10.150.20">
    <property type="entry name" value="5' to 3' exonuclease, C-terminal subdomain"/>
    <property type="match status" value="2"/>
</dbReference>
<feature type="binding site" evidence="14">
    <location>
        <position position="454"/>
    </location>
    <ligand>
        <name>Zn(2+)</name>
        <dbReference type="ChEBI" id="CHEBI:29105"/>
    </ligand>
</feature>
<dbReference type="SMART" id="SM00278">
    <property type="entry name" value="HhH1"/>
    <property type="match status" value="2"/>
</dbReference>
<dbReference type="FunFam" id="1.10.150.20:FF:000006">
    <property type="entry name" value="DNA ligase"/>
    <property type="match status" value="1"/>
</dbReference>
<dbReference type="InterPro" id="IPR004150">
    <property type="entry name" value="NAD_DNA_ligase_OB"/>
</dbReference>
<feature type="binding site" evidence="14">
    <location>
        <position position="341"/>
    </location>
    <ligand>
        <name>NAD(+)</name>
        <dbReference type="ChEBI" id="CHEBI:57540"/>
    </ligand>
</feature>
<dbReference type="SUPFAM" id="SSF47781">
    <property type="entry name" value="RuvA domain 2-like"/>
    <property type="match status" value="1"/>
</dbReference>
<dbReference type="SUPFAM" id="SSF56091">
    <property type="entry name" value="DNA ligase/mRNA capping enzyme, catalytic domain"/>
    <property type="match status" value="1"/>
</dbReference>
<keyword evidence="5 14" id="KW-0235">DNA replication</keyword>
<evidence type="ECO:0000256" key="15">
    <source>
        <dbReference type="SAM" id="MobiDB-lite"/>
    </source>
</evidence>
<keyword evidence="4 14" id="KW-0436">Ligase</keyword>
<dbReference type="EC" id="6.5.1.2" evidence="2 14"/>
<dbReference type="Pfam" id="PF12826">
    <property type="entry name" value="HHH_2"/>
    <property type="match status" value="1"/>
</dbReference>
<dbReference type="InterPro" id="IPR036420">
    <property type="entry name" value="BRCT_dom_sf"/>
</dbReference>
<dbReference type="GO" id="GO:0005829">
    <property type="term" value="C:cytosol"/>
    <property type="evidence" value="ECO:0007669"/>
    <property type="project" value="TreeGrafter"/>
</dbReference>
<dbReference type="Gene3D" id="3.30.470.30">
    <property type="entry name" value="DNA ligase/mRNA capping enzyme"/>
    <property type="match status" value="1"/>
</dbReference>
<dbReference type="InterPro" id="IPR013840">
    <property type="entry name" value="DNAligase_N"/>
</dbReference>
<evidence type="ECO:0000259" key="16">
    <source>
        <dbReference type="PROSITE" id="PS50172"/>
    </source>
</evidence>
<comment type="similarity">
    <text evidence="13 14">Belongs to the NAD-dependent DNA ligase family. LigA subfamily.</text>
</comment>
<dbReference type="InterPro" id="IPR018239">
    <property type="entry name" value="DNA_ligase_AS"/>
</dbReference>
<dbReference type="GO" id="GO:0003911">
    <property type="term" value="F:DNA ligase (NAD+) activity"/>
    <property type="evidence" value="ECO:0007669"/>
    <property type="project" value="UniProtKB-UniRule"/>
</dbReference>
<dbReference type="NCBIfam" id="TIGR00575">
    <property type="entry name" value="dnlj"/>
    <property type="match status" value="1"/>
</dbReference>
<dbReference type="InterPro" id="IPR001679">
    <property type="entry name" value="DNA_ligase"/>
</dbReference>
<dbReference type="InterPro" id="IPR010994">
    <property type="entry name" value="RuvA_2-like"/>
</dbReference>
<feature type="binding site" evidence="14">
    <location>
        <begin position="43"/>
        <end position="47"/>
    </location>
    <ligand>
        <name>NAD(+)</name>
        <dbReference type="ChEBI" id="CHEBI:57540"/>
    </ligand>
</feature>
<dbReference type="SUPFAM" id="SSF50249">
    <property type="entry name" value="Nucleic acid-binding proteins"/>
    <property type="match status" value="1"/>
</dbReference>
<dbReference type="GO" id="GO:0046872">
    <property type="term" value="F:metal ion binding"/>
    <property type="evidence" value="ECO:0007669"/>
    <property type="project" value="UniProtKB-KW"/>
</dbReference>
<gene>
    <name evidence="14 17" type="primary">ligA</name>
    <name evidence="17" type="ORF">JQS30_06505</name>
</gene>
<feature type="region of interest" description="Disordered" evidence="15">
    <location>
        <begin position="206"/>
        <end position="238"/>
    </location>
</feature>
<proteinExistence type="inferred from homology"/>
<sequence length="748" mass="81945">MGPVNTENIVDLEGARERHADLSDQITAHRKRYYDEDAPTISDAEFDSLLQELIALEETFPQLATAESPTQQIGTFSTLFTPVDHAEPMLSLDNVFNEEDLRTWSERVTVDAPDAAYLCEVKLDGLAVNLTYEDGFLTRGATRGDGRTGEDVTANVRTIEGIPHRLKGTDEFPVPAFVEVRGEVYIPREEFLKLNQAREQANLEAKEKAEAEGKTKLPKGEPLFANPRNAAAGSLRQKKSEVTRRRALRLMAHGIGARRGFEPDSQSHAYEALEAWGLPTIPDRIVASTFDEALEYVRHMESSRHDLDYEIDGAVIKIDNIATQRRLGHTSRAPRWATAYKFAPEEVHTRLLDIKVGIGRTGRATPYAVLEPVRVAGSEVEFATLHNADQVKAKQVLIGDTVVLRKAGDVIPEIVAPVVPARDGSEREFHMPQRCPECDSPLAPASEGDVDLRCPNSQKCPAQLRERLTYLSGRSCFDIDDMGFVSCVALTQPLEPKEPPLVDEGGVFDLTAEQLLPIKALVLDRDTGLPKKNDDGTDKVVTPFARVEKSPDGIEHVVLRANAVKMLANLQKAKSQPLWRVINALSIRHVGPVAAQALADAFGDLDRIREASQEELSEIDGVGPTIARAIRDWFSVDWHVGIVERWRASGVRMREDVTETAAIRATLEGATVVITGTLEGHTRDEAAAAVKARGGKVTGSVSKKTSVLIAGENAGSKYDKAMKLGIPVVNSEGFAHLLTEGLEAATSQ</sequence>
<keyword evidence="6 14" id="KW-0479">Metal-binding</keyword>
<dbReference type="InterPro" id="IPR001357">
    <property type="entry name" value="BRCT_dom"/>
</dbReference>
<feature type="binding site" evidence="14">
    <location>
        <position position="435"/>
    </location>
    <ligand>
        <name>Zn(2+)</name>
        <dbReference type="ChEBI" id="CHEBI:29105"/>
    </ligand>
</feature>
<dbReference type="Pfam" id="PF00533">
    <property type="entry name" value="BRCT"/>
    <property type="match status" value="1"/>
</dbReference>
<accession>A0A895XNQ2</accession>
<evidence type="ECO:0000256" key="14">
    <source>
        <dbReference type="HAMAP-Rule" id="MF_01588"/>
    </source>
</evidence>
<feature type="active site" description="N6-AMP-lysine intermediate" evidence="14">
    <location>
        <position position="122"/>
    </location>
</feature>
<dbReference type="SMART" id="SM00292">
    <property type="entry name" value="BRCT"/>
    <property type="match status" value="1"/>
</dbReference>
<evidence type="ECO:0000256" key="8">
    <source>
        <dbReference type="ARBA" id="ARBA00022833"/>
    </source>
</evidence>
<dbReference type="CDD" id="cd17748">
    <property type="entry name" value="BRCT_DNA_ligase_like"/>
    <property type="match status" value="1"/>
</dbReference>
<feature type="binding site" evidence="14">
    <location>
        <position position="438"/>
    </location>
    <ligand>
        <name>Zn(2+)</name>
        <dbReference type="ChEBI" id="CHEBI:29105"/>
    </ligand>
</feature>
<dbReference type="Gene3D" id="6.20.10.30">
    <property type="match status" value="1"/>
</dbReference>
<name>A0A895XNQ2_9ACTN</name>
<feature type="binding site" evidence="14">
    <location>
        <begin position="91"/>
        <end position="92"/>
    </location>
    <ligand>
        <name>NAD(+)</name>
        <dbReference type="ChEBI" id="CHEBI:57540"/>
    </ligand>
</feature>
<keyword evidence="7 14" id="KW-0227">DNA damage</keyword>
<comment type="function">
    <text evidence="1 14">DNA ligase that catalyzes the formation of phosphodiester linkages between 5'-phosphoryl and 3'-hydroxyl groups in double-stranded DNA using NAD as a coenzyme and as the energy source for the reaction. It is essential for DNA replication and repair of damaged DNA.</text>
</comment>
<dbReference type="NCBIfam" id="NF005932">
    <property type="entry name" value="PRK07956.1"/>
    <property type="match status" value="1"/>
</dbReference>
<evidence type="ECO:0000256" key="13">
    <source>
        <dbReference type="ARBA" id="ARBA00060881"/>
    </source>
</evidence>
<feature type="domain" description="BRCT" evidence="16">
    <location>
        <begin position="662"/>
        <end position="732"/>
    </location>
</feature>
<evidence type="ECO:0000256" key="1">
    <source>
        <dbReference type="ARBA" id="ARBA00004067"/>
    </source>
</evidence>
<evidence type="ECO:0000256" key="2">
    <source>
        <dbReference type="ARBA" id="ARBA00012722"/>
    </source>
</evidence>
<dbReference type="PROSITE" id="PS01055">
    <property type="entry name" value="DNA_LIGASE_N1"/>
    <property type="match status" value="1"/>
</dbReference>
<dbReference type="InterPro" id="IPR004149">
    <property type="entry name" value="Znf_DNAligase_C4"/>
</dbReference>
<keyword evidence="18" id="KW-1185">Reference proteome</keyword>
<dbReference type="InterPro" id="IPR013839">
    <property type="entry name" value="DNAligase_adenylation"/>
</dbReference>
<evidence type="ECO:0000256" key="7">
    <source>
        <dbReference type="ARBA" id="ARBA00022763"/>
    </source>
</evidence>
<comment type="cofactor">
    <cofactor evidence="14">
        <name>Mg(2+)</name>
        <dbReference type="ChEBI" id="CHEBI:18420"/>
    </cofactor>
    <cofactor evidence="14">
        <name>Mn(2+)</name>
        <dbReference type="ChEBI" id="CHEBI:29035"/>
    </cofactor>
</comment>
<dbReference type="EMBL" id="CP070496">
    <property type="protein sequence ID" value="QSB06984.1"/>
    <property type="molecule type" value="Genomic_DNA"/>
</dbReference>
<dbReference type="Gene3D" id="1.10.287.610">
    <property type="entry name" value="Helix hairpin bin"/>
    <property type="match status" value="1"/>
</dbReference>
<dbReference type="Pfam" id="PF01653">
    <property type="entry name" value="DNA_ligase_aden"/>
    <property type="match status" value="1"/>
</dbReference>
<dbReference type="PANTHER" id="PTHR23389:SF9">
    <property type="entry name" value="DNA LIGASE"/>
    <property type="match status" value="1"/>
</dbReference>
<reference evidence="17" key="1">
    <citation type="submission" date="2021-02" db="EMBL/GenBank/DDBJ databases">
        <title>Natronoglycomyces albus gen. nov., sp. nov, a haloalkaliphilic actinobacterium from a soda solonchak soil.</title>
        <authorList>
            <person name="Sorokin D.Y."/>
            <person name="Khijniak T.V."/>
            <person name="Zakharycheva A.P."/>
            <person name="Boueva O.V."/>
            <person name="Ariskina E.V."/>
            <person name="Hahnke R.L."/>
            <person name="Bunk B."/>
            <person name="Sproer C."/>
            <person name="Schumann P."/>
            <person name="Evtushenko L.I."/>
            <person name="Kublanov I.V."/>
        </authorList>
    </citation>
    <scope>NUCLEOTIDE SEQUENCE</scope>
    <source>
        <strain evidence="17">DSM 106290</strain>
    </source>
</reference>
<feature type="binding site" evidence="14">
    <location>
        <position position="120"/>
    </location>
    <ligand>
        <name>NAD(+)</name>
        <dbReference type="ChEBI" id="CHEBI:57540"/>
    </ligand>
</feature>
<dbReference type="Gene3D" id="3.40.50.10190">
    <property type="entry name" value="BRCT domain"/>
    <property type="match status" value="1"/>
</dbReference>
<feature type="binding site" evidence="14">
    <location>
        <position position="460"/>
    </location>
    <ligand>
        <name>Zn(2+)</name>
        <dbReference type="ChEBI" id="CHEBI:29105"/>
    </ligand>
</feature>
<evidence type="ECO:0000256" key="3">
    <source>
        <dbReference type="ARBA" id="ARBA00013308"/>
    </source>
</evidence>
<evidence type="ECO:0000256" key="4">
    <source>
        <dbReference type="ARBA" id="ARBA00022598"/>
    </source>
</evidence>
<dbReference type="InterPro" id="IPR003583">
    <property type="entry name" value="Hlx-hairpin-Hlx_DNA-bd_motif"/>
</dbReference>
<dbReference type="InterPro" id="IPR012340">
    <property type="entry name" value="NA-bd_OB-fold"/>
</dbReference>
<dbReference type="SUPFAM" id="SSF52113">
    <property type="entry name" value="BRCT domain"/>
    <property type="match status" value="1"/>
</dbReference>
<keyword evidence="8 14" id="KW-0862">Zinc</keyword>
<keyword evidence="10 14" id="KW-0520">NAD</keyword>
<feature type="binding site" evidence="14">
    <location>
        <position position="317"/>
    </location>
    <ligand>
        <name>NAD(+)</name>
        <dbReference type="ChEBI" id="CHEBI:57540"/>
    </ligand>
</feature>
<evidence type="ECO:0000256" key="9">
    <source>
        <dbReference type="ARBA" id="ARBA00022842"/>
    </source>
</evidence>
<dbReference type="GO" id="GO:0003677">
    <property type="term" value="F:DNA binding"/>
    <property type="evidence" value="ECO:0007669"/>
    <property type="project" value="InterPro"/>
</dbReference>
<dbReference type="PROSITE" id="PS50172">
    <property type="entry name" value="BRCT"/>
    <property type="match status" value="1"/>
</dbReference>
<comment type="catalytic activity">
    <reaction evidence="12 14">
        <text>NAD(+) + (deoxyribonucleotide)n-3'-hydroxyl + 5'-phospho-(deoxyribonucleotide)m = (deoxyribonucleotide)n+m + AMP + beta-nicotinamide D-nucleotide.</text>
        <dbReference type="EC" id="6.5.1.2"/>
    </reaction>
</comment>
<evidence type="ECO:0000256" key="12">
    <source>
        <dbReference type="ARBA" id="ARBA00034005"/>
    </source>
</evidence>
<keyword evidence="9 14" id="KW-0460">Magnesium</keyword>
<dbReference type="PIRSF" id="PIRSF001604">
    <property type="entry name" value="LigA"/>
    <property type="match status" value="1"/>
</dbReference>
<dbReference type="PANTHER" id="PTHR23389">
    <property type="entry name" value="CHROMOSOME TRANSMISSION FIDELITY FACTOR 18"/>
    <property type="match status" value="1"/>
</dbReference>
<dbReference type="GO" id="GO:0006260">
    <property type="term" value="P:DNA replication"/>
    <property type="evidence" value="ECO:0007669"/>
    <property type="project" value="UniProtKB-KW"/>
</dbReference>
<evidence type="ECO:0000256" key="5">
    <source>
        <dbReference type="ARBA" id="ARBA00022705"/>
    </source>
</evidence>
<dbReference type="InterPro" id="IPR041663">
    <property type="entry name" value="DisA/LigA_HHH"/>
</dbReference>
<keyword evidence="11 14" id="KW-0234">DNA repair</keyword>
<feature type="compositionally biased region" description="Basic and acidic residues" evidence="15">
    <location>
        <begin position="206"/>
        <end position="219"/>
    </location>
</feature>
<organism evidence="17 18">
    <name type="scientific">Natronoglycomyces albus</name>
    <dbReference type="NCBI Taxonomy" id="2811108"/>
    <lineage>
        <taxon>Bacteria</taxon>
        <taxon>Bacillati</taxon>
        <taxon>Actinomycetota</taxon>
        <taxon>Actinomycetes</taxon>
        <taxon>Glycomycetales</taxon>
        <taxon>Glycomycetaceae</taxon>
        <taxon>Natronoglycomyces</taxon>
    </lineage>
</organism>
<evidence type="ECO:0000256" key="11">
    <source>
        <dbReference type="ARBA" id="ARBA00023204"/>
    </source>
</evidence>
<dbReference type="Pfam" id="PF03119">
    <property type="entry name" value="DNA_ligase_ZBD"/>
    <property type="match status" value="1"/>
</dbReference>
<dbReference type="FunFam" id="3.30.470.30:FF:000001">
    <property type="entry name" value="DNA ligase"/>
    <property type="match status" value="1"/>
</dbReference>
<dbReference type="FunFam" id="3.40.50.10190:FF:000054">
    <property type="entry name" value="DNA ligase"/>
    <property type="match status" value="1"/>
</dbReference>
<dbReference type="Proteomes" id="UP000662939">
    <property type="component" value="Chromosome"/>
</dbReference>
<dbReference type="HAMAP" id="MF_01588">
    <property type="entry name" value="DNA_ligase_A"/>
    <property type="match status" value="1"/>
</dbReference>
<protein>
    <recommendedName>
        <fullName evidence="3 14">DNA ligase</fullName>
        <ecNumber evidence="2 14">6.5.1.2</ecNumber>
    </recommendedName>
    <alternativeName>
        <fullName evidence="14">Polydeoxyribonucleotide synthase [NAD(+)]</fullName>
    </alternativeName>
</protein>
<dbReference type="GO" id="GO:0006281">
    <property type="term" value="P:DNA repair"/>
    <property type="evidence" value="ECO:0007669"/>
    <property type="project" value="UniProtKB-KW"/>
</dbReference>
<keyword evidence="14" id="KW-0464">Manganese</keyword>
<dbReference type="SMART" id="SM00532">
    <property type="entry name" value="LIGANc"/>
    <property type="match status" value="1"/>
</dbReference>
<feature type="binding site" evidence="14">
    <location>
        <position position="183"/>
    </location>
    <ligand>
        <name>NAD(+)</name>
        <dbReference type="ChEBI" id="CHEBI:57540"/>
    </ligand>
</feature>
<dbReference type="FunFam" id="2.40.50.140:FF:000012">
    <property type="entry name" value="DNA ligase"/>
    <property type="match status" value="1"/>
</dbReference>
<evidence type="ECO:0000256" key="6">
    <source>
        <dbReference type="ARBA" id="ARBA00022723"/>
    </source>
</evidence>